<comment type="caution">
    <text evidence="1">The sequence shown here is derived from an EMBL/GenBank/DDBJ whole genome shotgun (WGS) entry which is preliminary data.</text>
</comment>
<dbReference type="Proteomes" id="UP001147695">
    <property type="component" value="Unassembled WGS sequence"/>
</dbReference>
<proteinExistence type="predicted"/>
<dbReference type="InterPro" id="IPR011009">
    <property type="entry name" value="Kinase-like_dom_sf"/>
</dbReference>
<evidence type="ECO:0000313" key="1">
    <source>
        <dbReference type="EMBL" id="KAJ5329048.1"/>
    </source>
</evidence>
<evidence type="ECO:0000313" key="2">
    <source>
        <dbReference type="Proteomes" id="UP001147695"/>
    </source>
</evidence>
<protein>
    <submittedName>
        <fullName evidence="1">Uncharacterized protein</fullName>
    </submittedName>
</protein>
<reference evidence="1" key="2">
    <citation type="journal article" date="2023" name="IMA Fungus">
        <title>Comparative genomic study of the Penicillium genus elucidates a diverse pangenome and 15 lateral gene transfer events.</title>
        <authorList>
            <person name="Petersen C."/>
            <person name="Sorensen T."/>
            <person name="Nielsen M.R."/>
            <person name="Sondergaard T.E."/>
            <person name="Sorensen J.L."/>
            <person name="Fitzpatrick D.A."/>
            <person name="Frisvad J.C."/>
            <person name="Nielsen K.L."/>
        </authorList>
    </citation>
    <scope>NUCLEOTIDE SEQUENCE</scope>
    <source>
        <strain evidence="1">IBT 35673</strain>
    </source>
</reference>
<organism evidence="1 2">
    <name type="scientific">Penicillium brevicompactum</name>
    <dbReference type="NCBI Taxonomy" id="5074"/>
    <lineage>
        <taxon>Eukaryota</taxon>
        <taxon>Fungi</taxon>
        <taxon>Dikarya</taxon>
        <taxon>Ascomycota</taxon>
        <taxon>Pezizomycotina</taxon>
        <taxon>Eurotiomycetes</taxon>
        <taxon>Eurotiomycetidae</taxon>
        <taxon>Eurotiales</taxon>
        <taxon>Aspergillaceae</taxon>
        <taxon>Penicillium</taxon>
    </lineage>
</organism>
<dbReference type="AlphaFoldDB" id="A0A9W9QBK7"/>
<reference evidence="1" key="1">
    <citation type="submission" date="2022-12" db="EMBL/GenBank/DDBJ databases">
        <authorList>
            <person name="Petersen C."/>
        </authorList>
    </citation>
    <scope>NUCLEOTIDE SEQUENCE</scope>
    <source>
        <strain evidence="1">IBT 35673</strain>
    </source>
</reference>
<dbReference type="SUPFAM" id="SSF56112">
    <property type="entry name" value="Protein kinase-like (PK-like)"/>
    <property type="match status" value="1"/>
</dbReference>
<accession>A0A9W9QBK7</accession>
<dbReference type="EMBL" id="JAPZBQ010000005">
    <property type="protein sequence ID" value="KAJ5329048.1"/>
    <property type="molecule type" value="Genomic_DNA"/>
</dbReference>
<sequence>MQLHSGQIWFDESAWVGAEIEFPDCEVTRWKITSKISEKEDFRRDSDAERQNPVFSTARAVFVCCDPNNPTHEAILKVRLQIPKWQTWSEPPSVRAEQASSALSYTAVREITALKQLMEANCSSTPKLIASEHQLQGDSDLVPGGYKDFLLMERVPGTVPGDGGFLENVLPTDEWTELKAAFKKAWLECIACGIYHSDEASRNLIWDREQQKIYIIDWEEWDPNERMPSEVLTWSETVYTWWDIVNRRR</sequence>
<name>A0A9W9QBK7_PENBR</name>
<gene>
    <name evidence="1" type="ORF">N7452_009438</name>
</gene>